<sequence>MTGANMKVNDSAVATLRAMLVGDMDAYERLLDSLKTEEEQGGFFTLVTAAFFEAVDQKFAPPNNVAELPDIIEFIAYQRSAYPTVADQLDPNVAEQVIMHAIGKGTISDDVGGDALLGTKLLLLAALSNDADLDEARLDNFLTKARAEADEHLH</sequence>
<protein>
    <submittedName>
        <fullName evidence="1">Uncharacterized protein</fullName>
    </submittedName>
</protein>
<name>A0ABP8BTE8_9ACTN</name>
<proteinExistence type="predicted"/>
<organism evidence="1 2">
    <name type="scientific">Actinomadura meridiana</name>
    <dbReference type="NCBI Taxonomy" id="559626"/>
    <lineage>
        <taxon>Bacteria</taxon>
        <taxon>Bacillati</taxon>
        <taxon>Actinomycetota</taxon>
        <taxon>Actinomycetes</taxon>
        <taxon>Streptosporangiales</taxon>
        <taxon>Thermomonosporaceae</taxon>
        <taxon>Actinomadura</taxon>
    </lineage>
</organism>
<keyword evidence="2" id="KW-1185">Reference proteome</keyword>
<evidence type="ECO:0000313" key="1">
    <source>
        <dbReference type="EMBL" id="GAA4225658.1"/>
    </source>
</evidence>
<comment type="caution">
    <text evidence="1">The sequence shown here is derived from an EMBL/GenBank/DDBJ whole genome shotgun (WGS) entry which is preliminary data.</text>
</comment>
<dbReference type="Proteomes" id="UP001501710">
    <property type="component" value="Unassembled WGS sequence"/>
</dbReference>
<gene>
    <name evidence="1" type="ORF">GCM10022254_08020</name>
</gene>
<accession>A0ABP8BTE8</accession>
<dbReference type="EMBL" id="BAABAS010000004">
    <property type="protein sequence ID" value="GAA4225658.1"/>
    <property type="molecule type" value="Genomic_DNA"/>
</dbReference>
<reference evidence="2" key="1">
    <citation type="journal article" date="2019" name="Int. J. Syst. Evol. Microbiol.">
        <title>The Global Catalogue of Microorganisms (GCM) 10K type strain sequencing project: providing services to taxonomists for standard genome sequencing and annotation.</title>
        <authorList>
            <consortium name="The Broad Institute Genomics Platform"/>
            <consortium name="The Broad Institute Genome Sequencing Center for Infectious Disease"/>
            <person name="Wu L."/>
            <person name="Ma J."/>
        </authorList>
    </citation>
    <scope>NUCLEOTIDE SEQUENCE [LARGE SCALE GENOMIC DNA]</scope>
    <source>
        <strain evidence="2">JCM 17440</strain>
    </source>
</reference>
<evidence type="ECO:0000313" key="2">
    <source>
        <dbReference type="Proteomes" id="UP001501710"/>
    </source>
</evidence>